<evidence type="ECO:0000259" key="7">
    <source>
        <dbReference type="PROSITE" id="PS50950"/>
    </source>
</evidence>
<keyword evidence="6" id="KW-0175">Coiled coil</keyword>
<dbReference type="Ensembl" id="ENSXCOT00000018929.1">
    <property type="protein sequence ID" value="ENSXCOP00000018694.1"/>
    <property type="gene ID" value="ENSXCOG00000014067.1"/>
</dbReference>
<dbReference type="GO" id="GO:0008270">
    <property type="term" value="F:zinc ion binding"/>
    <property type="evidence" value="ECO:0007669"/>
    <property type="project" value="UniProtKB-KW"/>
</dbReference>
<feature type="domain" description="THAP-type" evidence="7">
    <location>
        <begin position="6"/>
        <end position="85"/>
    </location>
</feature>
<proteinExistence type="inferred from homology"/>
<keyword evidence="1" id="KW-0479">Metal-binding</keyword>
<reference evidence="8" key="2">
    <citation type="submission" date="2025-09" db="UniProtKB">
        <authorList>
            <consortium name="Ensembl"/>
        </authorList>
    </citation>
    <scope>IDENTIFICATION</scope>
</reference>
<dbReference type="PANTHER" id="PTHR46600">
    <property type="entry name" value="THAP DOMAIN-CONTAINING"/>
    <property type="match status" value="1"/>
</dbReference>
<evidence type="ECO:0000256" key="3">
    <source>
        <dbReference type="ARBA" id="ARBA00022833"/>
    </source>
</evidence>
<organism evidence="8 9">
    <name type="scientific">Xiphophorus couchianus</name>
    <name type="common">Monterrey platyfish</name>
    <dbReference type="NCBI Taxonomy" id="32473"/>
    <lineage>
        <taxon>Eukaryota</taxon>
        <taxon>Metazoa</taxon>
        <taxon>Chordata</taxon>
        <taxon>Craniata</taxon>
        <taxon>Vertebrata</taxon>
        <taxon>Euteleostomi</taxon>
        <taxon>Actinopterygii</taxon>
        <taxon>Neopterygii</taxon>
        <taxon>Teleostei</taxon>
        <taxon>Neoteleostei</taxon>
        <taxon>Acanthomorphata</taxon>
        <taxon>Ovalentaria</taxon>
        <taxon>Atherinomorphae</taxon>
        <taxon>Cyprinodontiformes</taxon>
        <taxon>Poeciliidae</taxon>
        <taxon>Poeciliinae</taxon>
        <taxon>Xiphophorus</taxon>
    </lineage>
</organism>
<keyword evidence="6" id="KW-0131">Cell cycle</keyword>
<sequence length="221" mass="25716">MDTKQFQRHCCVPFCSASSKCNSFHSFPTDSDLRKQWLINIRRDPYTVTAHTKVCSGHFTSDQLIEPTSLKGGRRLVKGAVPTLFEWNICESKTEPPPPLQVQEWHSLQKDHNYCFIPGPPAKKRSSSSKLDMSISATEDQSKYVKNLRKNIWEQFIKQEFCLQRFIVGTHSVLRNALCLVLHFYVLNLKQTDVNWIYFNKVLVAELEYLIEILYLSCQMH</sequence>
<keyword evidence="6" id="KW-0539">Nucleus</keyword>
<accession>A0A3B5MGH3</accession>
<protein>
    <recommendedName>
        <fullName evidence="6">THAP domain-containing protein 1</fullName>
    </recommendedName>
</protein>
<dbReference type="InterPro" id="IPR026516">
    <property type="entry name" value="THAP1/10"/>
</dbReference>
<dbReference type="GeneTree" id="ENSGT00940000164656"/>
<keyword evidence="9" id="KW-1185">Reference proteome</keyword>
<comment type="function">
    <text evidence="6">DNA-binding transcription regulator that regulates endothelial cell proliferation and G1/S cell-cycle progression. Specifically binds the 5'-[AT]NTNN[GT]GGCA[AGT]-3' core DNA sequence and acts by modulating expression of pRB-E2F cell-cycle target genes.</text>
</comment>
<evidence type="ECO:0000313" key="9">
    <source>
        <dbReference type="Proteomes" id="UP000261380"/>
    </source>
</evidence>
<evidence type="ECO:0000256" key="5">
    <source>
        <dbReference type="PROSITE-ProRule" id="PRU00309"/>
    </source>
</evidence>
<dbReference type="AlphaFoldDB" id="A0A3B5MGH3"/>
<dbReference type="PROSITE" id="PS50950">
    <property type="entry name" value="ZF_THAP"/>
    <property type="match status" value="1"/>
</dbReference>
<evidence type="ECO:0000256" key="4">
    <source>
        <dbReference type="ARBA" id="ARBA00023125"/>
    </source>
</evidence>
<dbReference type="Gene3D" id="6.20.210.20">
    <property type="entry name" value="THAP domain"/>
    <property type="match status" value="1"/>
</dbReference>
<evidence type="ECO:0000256" key="2">
    <source>
        <dbReference type="ARBA" id="ARBA00022771"/>
    </source>
</evidence>
<evidence type="ECO:0000256" key="1">
    <source>
        <dbReference type="ARBA" id="ARBA00022723"/>
    </source>
</evidence>
<dbReference type="GO" id="GO:0005654">
    <property type="term" value="C:nucleoplasm"/>
    <property type="evidence" value="ECO:0007669"/>
    <property type="project" value="UniProtKB-SubCell"/>
</dbReference>
<dbReference type="Proteomes" id="UP000261380">
    <property type="component" value="Unplaced"/>
</dbReference>
<evidence type="ECO:0000313" key="8">
    <source>
        <dbReference type="Ensembl" id="ENSXCOP00000018694.1"/>
    </source>
</evidence>
<dbReference type="InterPro" id="IPR038441">
    <property type="entry name" value="THAP_Znf_sf"/>
</dbReference>
<evidence type="ECO:0000256" key="6">
    <source>
        <dbReference type="RuleBase" id="RU369073"/>
    </source>
</evidence>
<keyword evidence="2 5" id="KW-0863">Zinc-finger</keyword>
<keyword evidence="3" id="KW-0862">Zinc</keyword>
<comment type="similarity">
    <text evidence="6">Belongs to the THAP1 family.</text>
</comment>
<comment type="subcellular location">
    <subcellularLocation>
        <location evidence="6">Nucleus</location>
        <location evidence="6">Nucleoplasm</location>
    </subcellularLocation>
</comment>
<dbReference type="GO" id="GO:0006357">
    <property type="term" value="P:regulation of transcription by RNA polymerase II"/>
    <property type="evidence" value="ECO:0007669"/>
    <property type="project" value="TreeGrafter"/>
</dbReference>
<dbReference type="GO" id="GO:0003700">
    <property type="term" value="F:DNA-binding transcription factor activity"/>
    <property type="evidence" value="ECO:0007669"/>
    <property type="project" value="UniProtKB-UniRule"/>
</dbReference>
<name>A0A3B5MGH3_9TELE</name>
<keyword evidence="6" id="KW-0804">Transcription</keyword>
<dbReference type="Pfam" id="PF05485">
    <property type="entry name" value="THAP"/>
    <property type="match status" value="1"/>
</dbReference>
<keyword evidence="6" id="KW-0805">Transcription regulation</keyword>
<dbReference type="SUPFAM" id="SSF57716">
    <property type="entry name" value="Glucocorticoid receptor-like (DNA-binding domain)"/>
    <property type="match status" value="1"/>
</dbReference>
<dbReference type="SMART" id="SM00692">
    <property type="entry name" value="DM3"/>
    <property type="match status" value="1"/>
</dbReference>
<dbReference type="PANTHER" id="PTHR46600:SF7">
    <property type="entry name" value="SI:DKEY-228B2.6-RELATED"/>
    <property type="match status" value="1"/>
</dbReference>
<dbReference type="SMART" id="SM00980">
    <property type="entry name" value="THAP"/>
    <property type="match status" value="1"/>
</dbReference>
<dbReference type="InterPro" id="IPR006612">
    <property type="entry name" value="THAP_Znf"/>
</dbReference>
<dbReference type="GO" id="GO:0001935">
    <property type="term" value="P:endothelial cell proliferation"/>
    <property type="evidence" value="ECO:0007669"/>
    <property type="project" value="UniProtKB-UniRule"/>
</dbReference>
<dbReference type="GO" id="GO:0000978">
    <property type="term" value="F:RNA polymerase II cis-regulatory region sequence-specific DNA binding"/>
    <property type="evidence" value="ECO:0007669"/>
    <property type="project" value="TreeGrafter"/>
</dbReference>
<keyword evidence="4 5" id="KW-0238">DNA-binding</keyword>
<reference evidence="8" key="1">
    <citation type="submission" date="2025-08" db="UniProtKB">
        <authorList>
            <consortium name="Ensembl"/>
        </authorList>
    </citation>
    <scope>IDENTIFICATION</scope>
</reference>